<dbReference type="InterPro" id="IPR036249">
    <property type="entry name" value="Thioredoxin-like_sf"/>
</dbReference>
<organism evidence="8 9">
    <name type="scientific">Archangium gephyra</name>
    <dbReference type="NCBI Taxonomy" id="48"/>
    <lineage>
        <taxon>Bacteria</taxon>
        <taxon>Pseudomonadati</taxon>
        <taxon>Myxococcota</taxon>
        <taxon>Myxococcia</taxon>
        <taxon>Myxococcales</taxon>
        <taxon>Cystobacterineae</taxon>
        <taxon>Archangiaceae</taxon>
        <taxon>Archangium</taxon>
    </lineage>
</organism>
<dbReference type="InterPro" id="IPR013766">
    <property type="entry name" value="Thioredoxin_domain"/>
</dbReference>
<accession>A0A2W5SZK3</accession>
<keyword evidence="4" id="KW-1015">Disulfide bond</keyword>
<dbReference type="PANTHER" id="PTHR13887">
    <property type="entry name" value="GLUTATHIONE S-TRANSFERASE KAPPA"/>
    <property type="match status" value="1"/>
</dbReference>
<evidence type="ECO:0000259" key="7">
    <source>
        <dbReference type="PROSITE" id="PS51352"/>
    </source>
</evidence>
<reference evidence="8 9" key="1">
    <citation type="submission" date="2017-08" db="EMBL/GenBank/DDBJ databases">
        <title>Infants hospitalized years apart are colonized by the same room-sourced microbial strains.</title>
        <authorList>
            <person name="Brooks B."/>
            <person name="Olm M.R."/>
            <person name="Firek B.A."/>
            <person name="Baker R."/>
            <person name="Thomas B.C."/>
            <person name="Morowitz M.J."/>
            <person name="Banfield J.F."/>
        </authorList>
    </citation>
    <scope>NUCLEOTIDE SEQUENCE [LARGE SCALE GENOMIC DNA]</scope>
    <source>
        <strain evidence="8">S2_003_000_R2_14</strain>
    </source>
</reference>
<keyword evidence="2 6" id="KW-0732">Signal</keyword>
<evidence type="ECO:0000313" key="9">
    <source>
        <dbReference type="Proteomes" id="UP000249061"/>
    </source>
</evidence>
<evidence type="ECO:0000256" key="4">
    <source>
        <dbReference type="ARBA" id="ARBA00023157"/>
    </source>
</evidence>
<dbReference type="PROSITE" id="PS51352">
    <property type="entry name" value="THIOREDOXIN_2"/>
    <property type="match status" value="1"/>
</dbReference>
<feature type="chain" id="PRO_5015936389" description="Thioredoxin domain-containing protein" evidence="6">
    <location>
        <begin position="24"/>
        <end position="340"/>
    </location>
</feature>
<protein>
    <recommendedName>
        <fullName evidence="7">Thioredoxin domain-containing protein</fullName>
    </recommendedName>
</protein>
<dbReference type="InterPro" id="IPR012336">
    <property type="entry name" value="Thioredoxin-like_fold"/>
</dbReference>
<evidence type="ECO:0000256" key="5">
    <source>
        <dbReference type="ARBA" id="ARBA00023284"/>
    </source>
</evidence>
<keyword evidence="5" id="KW-0676">Redox-active center</keyword>
<evidence type="ECO:0000256" key="2">
    <source>
        <dbReference type="ARBA" id="ARBA00022729"/>
    </source>
</evidence>
<dbReference type="AlphaFoldDB" id="A0A2W5SZK3"/>
<name>A0A2W5SZK3_9BACT</name>
<dbReference type="PANTHER" id="PTHR13887:SF14">
    <property type="entry name" value="DISULFIDE BOND FORMATION PROTEIN D"/>
    <property type="match status" value="1"/>
</dbReference>
<feature type="domain" description="Thioredoxin" evidence="7">
    <location>
        <begin position="160"/>
        <end position="336"/>
    </location>
</feature>
<gene>
    <name evidence="8" type="ORF">DI536_33765</name>
</gene>
<evidence type="ECO:0000256" key="6">
    <source>
        <dbReference type="SAM" id="SignalP"/>
    </source>
</evidence>
<feature type="signal peptide" evidence="6">
    <location>
        <begin position="1"/>
        <end position="23"/>
    </location>
</feature>
<evidence type="ECO:0000256" key="3">
    <source>
        <dbReference type="ARBA" id="ARBA00023002"/>
    </source>
</evidence>
<keyword evidence="3" id="KW-0560">Oxidoreductase</keyword>
<evidence type="ECO:0000313" key="8">
    <source>
        <dbReference type="EMBL" id="PZR04715.1"/>
    </source>
</evidence>
<dbReference type="SUPFAM" id="SSF52833">
    <property type="entry name" value="Thioredoxin-like"/>
    <property type="match status" value="1"/>
</dbReference>
<comment type="similarity">
    <text evidence="1">Belongs to the thioredoxin family. DsbA subfamily.</text>
</comment>
<comment type="caution">
    <text evidence="8">The sequence shown here is derived from an EMBL/GenBank/DDBJ whole genome shotgun (WGS) entry which is preliminary data.</text>
</comment>
<dbReference type="GO" id="GO:0016491">
    <property type="term" value="F:oxidoreductase activity"/>
    <property type="evidence" value="ECO:0007669"/>
    <property type="project" value="UniProtKB-KW"/>
</dbReference>
<dbReference type="Gene3D" id="3.40.30.10">
    <property type="entry name" value="Glutaredoxin"/>
    <property type="match status" value="1"/>
</dbReference>
<dbReference type="EMBL" id="QFQP01000053">
    <property type="protein sequence ID" value="PZR04715.1"/>
    <property type="molecule type" value="Genomic_DNA"/>
</dbReference>
<dbReference type="Proteomes" id="UP000249061">
    <property type="component" value="Unassembled WGS sequence"/>
</dbReference>
<sequence length="340" mass="37532">MWRFFSALVLLSACATTSNSTIARDDGPSPVVATWAGRSIRQSEVDAKVRDELVKLEDQMFELRSEAAERIAIEAIIADKAKAAKQSEDEWLSLNVEKGVPEPTDAQIESLYQKARSRIPAGMSFEDVKPQLRQAVLRELRAKRAREVFAQLKEEAGFKLLIAAPEKPRKPVDTSGPSRGASDAKVVIVEFADFECPYCTKAHETVQEVMKAYEGKVRLVFKHYPLSFHPKAPRAAAAAWCAEAQGRFWEFHDALFASGELDEDALKMQAKNVGLDDLKFSKCLESAAAMEAVKKDLNAGKNAGVDGTPAFFINGIMLSGAQPEDAFRRVIDAELQRLAK</sequence>
<evidence type="ECO:0000256" key="1">
    <source>
        <dbReference type="ARBA" id="ARBA00005791"/>
    </source>
</evidence>
<dbReference type="Pfam" id="PF13462">
    <property type="entry name" value="Thioredoxin_4"/>
    <property type="match status" value="1"/>
</dbReference>
<proteinExistence type="inferred from homology"/>